<name>A0A6M3Y256_9ZZZZ</name>
<reference evidence="1" key="1">
    <citation type="submission" date="2020-03" db="EMBL/GenBank/DDBJ databases">
        <title>The deep terrestrial virosphere.</title>
        <authorList>
            <person name="Holmfeldt K."/>
            <person name="Nilsson E."/>
            <person name="Simone D."/>
            <person name="Lopez-Fernandez M."/>
            <person name="Wu X."/>
            <person name="de Brujin I."/>
            <person name="Lundin D."/>
            <person name="Andersson A."/>
            <person name="Bertilsson S."/>
            <person name="Dopson M."/>
        </authorList>
    </citation>
    <scope>NUCLEOTIDE SEQUENCE</scope>
    <source>
        <strain evidence="1">TM448B07565</strain>
    </source>
</reference>
<sequence length="77" mass="8514">MNRIEEKELTEPQVIEAMMETAAAGVVTVMITIINDGTNDHLHILSKPSHTHVEIARLLRIALSSMAEHPPSISDEE</sequence>
<gene>
    <name evidence="1" type="ORF">TM448B07565_0003</name>
</gene>
<evidence type="ECO:0000313" key="1">
    <source>
        <dbReference type="EMBL" id="QJI04351.1"/>
    </source>
</evidence>
<accession>A0A6M3Y256</accession>
<dbReference type="EMBL" id="MT145172">
    <property type="protein sequence ID" value="QJI04351.1"/>
    <property type="molecule type" value="Genomic_DNA"/>
</dbReference>
<proteinExistence type="predicted"/>
<organism evidence="1">
    <name type="scientific">viral metagenome</name>
    <dbReference type="NCBI Taxonomy" id="1070528"/>
    <lineage>
        <taxon>unclassified sequences</taxon>
        <taxon>metagenomes</taxon>
        <taxon>organismal metagenomes</taxon>
    </lineage>
</organism>
<protein>
    <submittedName>
        <fullName evidence="1">Uncharacterized protein</fullName>
    </submittedName>
</protein>
<dbReference type="AlphaFoldDB" id="A0A6M3Y256"/>